<gene>
    <name evidence="3" type="ORF">ACFSBX_05060</name>
</gene>
<feature type="transmembrane region" description="Helical" evidence="2">
    <location>
        <begin position="96"/>
        <end position="114"/>
    </location>
</feature>
<dbReference type="RefSeq" id="WP_256422581.1">
    <property type="nucleotide sequence ID" value="NZ_JANHDI010000013.1"/>
</dbReference>
<dbReference type="EMBL" id="JBHUDK010000004">
    <property type="protein sequence ID" value="MFD1598323.1"/>
    <property type="molecule type" value="Genomic_DNA"/>
</dbReference>
<reference evidence="3 4" key="1">
    <citation type="journal article" date="2019" name="Int. J. Syst. Evol. Microbiol.">
        <title>The Global Catalogue of Microorganisms (GCM) 10K type strain sequencing project: providing services to taxonomists for standard genome sequencing and annotation.</title>
        <authorList>
            <consortium name="The Broad Institute Genomics Platform"/>
            <consortium name="The Broad Institute Genome Sequencing Center for Infectious Disease"/>
            <person name="Wu L."/>
            <person name="Ma J."/>
        </authorList>
    </citation>
    <scope>NUCLEOTIDE SEQUENCE [LARGE SCALE GENOMIC DNA]</scope>
    <source>
        <strain evidence="3 4">CGMCC 1.12121</strain>
    </source>
</reference>
<feature type="region of interest" description="Disordered" evidence="1">
    <location>
        <begin position="1"/>
        <end position="58"/>
    </location>
</feature>
<dbReference type="Proteomes" id="UP001597085">
    <property type="component" value="Unassembled WGS sequence"/>
</dbReference>
<comment type="caution">
    <text evidence="3">The sequence shown here is derived from an EMBL/GenBank/DDBJ whole genome shotgun (WGS) entry which is preliminary data.</text>
</comment>
<organism evidence="3 4">
    <name type="scientific">Halobellus rarus</name>
    <dbReference type="NCBI Taxonomy" id="1126237"/>
    <lineage>
        <taxon>Archaea</taxon>
        <taxon>Methanobacteriati</taxon>
        <taxon>Methanobacteriota</taxon>
        <taxon>Stenosarchaea group</taxon>
        <taxon>Halobacteria</taxon>
        <taxon>Halobacteriales</taxon>
        <taxon>Haloferacaceae</taxon>
        <taxon>Halobellus</taxon>
    </lineage>
</organism>
<evidence type="ECO:0000256" key="2">
    <source>
        <dbReference type="SAM" id="Phobius"/>
    </source>
</evidence>
<feature type="compositionally biased region" description="Basic and acidic residues" evidence="1">
    <location>
        <begin position="1"/>
        <end position="12"/>
    </location>
</feature>
<evidence type="ECO:0000256" key="1">
    <source>
        <dbReference type="SAM" id="MobiDB-lite"/>
    </source>
</evidence>
<proteinExistence type="predicted"/>
<evidence type="ECO:0000313" key="4">
    <source>
        <dbReference type="Proteomes" id="UP001597085"/>
    </source>
</evidence>
<feature type="transmembrane region" description="Helical" evidence="2">
    <location>
        <begin position="68"/>
        <end position="90"/>
    </location>
</feature>
<feature type="transmembrane region" description="Helical" evidence="2">
    <location>
        <begin position="153"/>
        <end position="175"/>
    </location>
</feature>
<keyword evidence="2" id="KW-0812">Transmembrane</keyword>
<dbReference type="AlphaFoldDB" id="A0ABD6CJH5"/>
<feature type="transmembrane region" description="Helical" evidence="2">
    <location>
        <begin position="121"/>
        <end position="147"/>
    </location>
</feature>
<name>A0ABD6CJH5_9EURY</name>
<keyword evidence="2" id="KW-0472">Membrane</keyword>
<protein>
    <submittedName>
        <fullName evidence="3">Uncharacterized protein</fullName>
    </submittedName>
</protein>
<keyword evidence="4" id="KW-1185">Reference proteome</keyword>
<evidence type="ECO:0000313" key="3">
    <source>
        <dbReference type="EMBL" id="MFD1598323.1"/>
    </source>
</evidence>
<keyword evidence="2" id="KW-1133">Transmembrane helix</keyword>
<sequence length="187" mass="19156">MQRSSERDRGEAVDPASLLDDDGDDRDAVGEASRPTAGSDRASRDRSTGVGRLRGLLPSRPRPLRGSFSARSFLVVLALSLVGVVAGGSIPLVGSVGQFFGLFLVAFVVGAVGSRRRYLEVGLAGAIAAGIAFVLGTLTSVFAPVAVQVLADYGVAIAGVGTGAGLLASLAGHYFGRDLRDGLTREV</sequence>
<accession>A0ABD6CJH5</accession>